<feature type="domain" description="DNA replication factor RFC1 C-terminal" evidence="3">
    <location>
        <begin position="72"/>
        <end position="148"/>
    </location>
</feature>
<keyword evidence="1" id="KW-0235">DNA replication</keyword>
<dbReference type="GO" id="GO:0003689">
    <property type="term" value="F:DNA clamp loader activity"/>
    <property type="evidence" value="ECO:0007669"/>
    <property type="project" value="InterPro"/>
</dbReference>
<dbReference type="InterPro" id="IPR013725">
    <property type="entry name" value="DNA_replication_fac_RFC1_C"/>
</dbReference>
<feature type="compositionally biased region" description="Acidic residues" evidence="2">
    <location>
        <begin position="194"/>
        <end position="208"/>
    </location>
</feature>
<reference evidence="4" key="1">
    <citation type="journal article" date="2007" name="PLoS ONE">
        <title>The first genome sequence of an elite grapevine cultivar (Pinot noir Vitis vinifera L.): coping with a highly heterozygous genome.</title>
        <authorList>
            <person name="Velasco R."/>
            <person name="Zharkikh A."/>
            <person name="Troggio M."/>
            <person name="Cartwright D.A."/>
            <person name="Cestaro A."/>
            <person name="Pruss D."/>
            <person name="Pindo M."/>
            <person name="FitzGerald L.M."/>
            <person name="Vezzulli S."/>
            <person name="Reid J."/>
            <person name="Malacarne G."/>
            <person name="Iliev D."/>
            <person name="Coppola G."/>
            <person name="Wardell B."/>
            <person name="Micheletti D."/>
            <person name="Macalma T."/>
            <person name="Facci M."/>
            <person name="Mitchell J.T."/>
            <person name="Perazzolli M."/>
            <person name="Eldredge G."/>
            <person name="Gatto P."/>
            <person name="Oyzerski R."/>
            <person name="Moretto M."/>
            <person name="Gutin N."/>
            <person name="Stefanini M."/>
            <person name="Chen Y."/>
            <person name="Segala C."/>
            <person name="Davenport C."/>
            <person name="Dematte L."/>
            <person name="Mraz A."/>
            <person name="Battilana J."/>
            <person name="Stormo K."/>
            <person name="Costa F."/>
            <person name="Tao Q."/>
            <person name="Si-Ammour A."/>
            <person name="Harkins T."/>
            <person name="Lackey A."/>
            <person name="Perbost C."/>
            <person name="Taillon B."/>
            <person name="Stella A."/>
            <person name="Solovyev V."/>
            <person name="Fawcett J.A."/>
            <person name="Sterck L."/>
            <person name="Vandepoele K."/>
            <person name="Grando S.M."/>
            <person name="Toppo S."/>
            <person name="Moser C."/>
            <person name="Lanchbury J."/>
            <person name="Bogden R."/>
            <person name="Skolnick M."/>
            <person name="Sgaramella V."/>
            <person name="Bhatnagar S.K."/>
            <person name="Fontana P."/>
            <person name="Gutin A."/>
            <person name="Van de Peer Y."/>
            <person name="Salamini F."/>
            <person name="Viola R."/>
        </authorList>
    </citation>
    <scope>NUCLEOTIDE SEQUENCE</scope>
</reference>
<protein>
    <recommendedName>
        <fullName evidence="3">DNA replication factor RFC1 C-terminal domain-containing protein</fullName>
    </recommendedName>
</protein>
<dbReference type="GO" id="GO:0006260">
    <property type="term" value="P:DNA replication"/>
    <property type="evidence" value="ECO:0007669"/>
    <property type="project" value="UniProtKB-KW"/>
</dbReference>
<dbReference type="Pfam" id="PF08519">
    <property type="entry name" value="RFC1"/>
    <property type="match status" value="1"/>
</dbReference>
<sequence length="372" mass="41064">MSNIGAIGMGFQYGTLFTEILIWLTEYDTRNSERLGGWLLLYKDLGVKTLEFEKICLKVWAKKGEGVDGWGTLRIDYLTLILKRLTDPLRMLPKDDAVQKVVEFMDLYSISQEDFDTIVELSKFQGHPSPLEGIQPAVKSALTKAYNKGSSSRLVRAADLITLPGIKKAPKKRIAAILEPVDDELARENGDALAESEEENSSDTDDMDTANGDKKLPVDLQNLNSKGIKVELDLKGAGSSSAKKTPAGRGRGGGSASTEKKGGRGSGAAGAKRKRVLLEDYGWRVETIASFFPCLQGKKVMGTTSRHGEVGGIGAYSRRHAMWFFVFASNSMNLGHWIFCMSKPRVFVNISGEVLIPYSYMNIKRFTYIRTL</sequence>
<evidence type="ECO:0000256" key="2">
    <source>
        <dbReference type="SAM" id="MobiDB-lite"/>
    </source>
</evidence>
<accession>A5AXX7</accession>
<dbReference type="PANTHER" id="PTHR23389:SF6">
    <property type="entry name" value="REPLICATION FACTOR C SUBUNIT 1"/>
    <property type="match status" value="1"/>
</dbReference>
<dbReference type="EMBL" id="AM439628">
    <property type="protein sequence ID" value="CAN60719.1"/>
    <property type="molecule type" value="Genomic_DNA"/>
</dbReference>
<dbReference type="PANTHER" id="PTHR23389">
    <property type="entry name" value="CHROMOSOME TRANSMISSION FIDELITY FACTOR 18"/>
    <property type="match status" value="1"/>
</dbReference>
<proteinExistence type="predicted"/>
<evidence type="ECO:0000256" key="1">
    <source>
        <dbReference type="ARBA" id="ARBA00022705"/>
    </source>
</evidence>
<evidence type="ECO:0000259" key="3">
    <source>
        <dbReference type="Pfam" id="PF08519"/>
    </source>
</evidence>
<gene>
    <name evidence="4" type="ORF">VITISV_021470</name>
</gene>
<dbReference type="ExpressionAtlas" id="A5AXX7">
    <property type="expression patterns" value="baseline and differential"/>
</dbReference>
<dbReference type="GO" id="GO:0005524">
    <property type="term" value="F:ATP binding"/>
    <property type="evidence" value="ECO:0007669"/>
    <property type="project" value="InterPro"/>
</dbReference>
<name>A5AXX7_VITVI</name>
<dbReference type="GO" id="GO:0005663">
    <property type="term" value="C:DNA replication factor C complex"/>
    <property type="evidence" value="ECO:0007669"/>
    <property type="project" value="InterPro"/>
</dbReference>
<dbReference type="AlphaFoldDB" id="A5AXX7"/>
<feature type="region of interest" description="Disordered" evidence="2">
    <location>
        <begin position="235"/>
        <end position="269"/>
    </location>
</feature>
<feature type="region of interest" description="Disordered" evidence="2">
    <location>
        <begin position="188"/>
        <end position="220"/>
    </location>
</feature>
<evidence type="ECO:0000313" key="4">
    <source>
        <dbReference type="EMBL" id="CAN60719.1"/>
    </source>
</evidence>
<organism evidence="4">
    <name type="scientific">Vitis vinifera</name>
    <name type="common">Grape</name>
    <dbReference type="NCBI Taxonomy" id="29760"/>
    <lineage>
        <taxon>Eukaryota</taxon>
        <taxon>Viridiplantae</taxon>
        <taxon>Streptophyta</taxon>
        <taxon>Embryophyta</taxon>
        <taxon>Tracheophyta</taxon>
        <taxon>Spermatophyta</taxon>
        <taxon>Magnoliopsida</taxon>
        <taxon>eudicotyledons</taxon>
        <taxon>Gunneridae</taxon>
        <taxon>Pentapetalae</taxon>
        <taxon>rosids</taxon>
        <taxon>Vitales</taxon>
        <taxon>Vitaceae</taxon>
        <taxon>Viteae</taxon>
        <taxon>Vitis</taxon>
    </lineage>
</organism>